<dbReference type="AlphaFoldDB" id="A0A9N9CTQ2"/>
<protein>
    <submittedName>
        <fullName evidence="1">14749_t:CDS:1</fullName>
    </submittedName>
</protein>
<dbReference type="EMBL" id="CAJVPZ010009589">
    <property type="protein sequence ID" value="CAG8610733.1"/>
    <property type="molecule type" value="Genomic_DNA"/>
</dbReference>
<comment type="caution">
    <text evidence="1">The sequence shown here is derived from an EMBL/GenBank/DDBJ whole genome shotgun (WGS) entry which is preliminary data.</text>
</comment>
<dbReference type="Proteomes" id="UP000789396">
    <property type="component" value="Unassembled WGS sequence"/>
</dbReference>
<organism evidence="1 2">
    <name type="scientific">Racocetra fulgida</name>
    <dbReference type="NCBI Taxonomy" id="60492"/>
    <lineage>
        <taxon>Eukaryota</taxon>
        <taxon>Fungi</taxon>
        <taxon>Fungi incertae sedis</taxon>
        <taxon>Mucoromycota</taxon>
        <taxon>Glomeromycotina</taxon>
        <taxon>Glomeromycetes</taxon>
        <taxon>Diversisporales</taxon>
        <taxon>Gigasporaceae</taxon>
        <taxon>Racocetra</taxon>
    </lineage>
</organism>
<evidence type="ECO:0000313" key="1">
    <source>
        <dbReference type="EMBL" id="CAG8610733.1"/>
    </source>
</evidence>
<gene>
    <name evidence="1" type="ORF">RFULGI_LOCUS6967</name>
</gene>
<name>A0A9N9CTQ2_9GLOM</name>
<reference evidence="1" key="1">
    <citation type="submission" date="2021-06" db="EMBL/GenBank/DDBJ databases">
        <authorList>
            <person name="Kallberg Y."/>
            <person name="Tangrot J."/>
            <person name="Rosling A."/>
        </authorList>
    </citation>
    <scope>NUCLEOTIDE SEQUENCE</scope>
    <source>
        <strain evidence="1">IN212</strain>
    </source>
</reference>
<proteinExistence type="predicted"/>
<accession>A0A9N9CTQ2</accession>
<evidence type="ECO:0000313" key="2">
    <source>
        <dbReference type="Proteomes" id="UP000789396"/>
    </source>
</evidence>
<sequence>MENAARIDVIADRRQRAIVSTEPNQNHSQRFISICNKVINDWCLTKQEKKHLVDDLIITRDSQNVIENIGDKKTCKWCNKQAIAITYCECGNSIIYTATWENGPFTKWDDKQQELKRGGEIICILKTLKDLEKSADESLVKCYGLTKDPETQTFMLVLHKMDSDLRQFLEENTDLPWKIKFKMDLLKDIYQSEDIPYELKFIPIIPEESRIWKILKSGIRKIIKMCKVLKEIIDKINMKKNNFQTRGINISNYQSFPLKQDEQSVSDNVSSIFEHDQKYLLDRISDYASIISEPEKEIPNCIPEDEANLVNDIININ</sequence>
<dbReference type="OrthoDB" id="2425228at2759"/>
<keyword evidence="2" id="KW-1185">Reference proteome</keyword>